<comment type="subcellular location">
    <subcellularLocation>
        <location evidence="1">Membrane</location>
    </subcellularLocation>
</comment>
<dbReference type="SUPFAM" id="SSF49313">
    <property type="entry name" value="Cadherin-like"/>
    <property type="match status" value="2"/>
</dbReference>
<organism evidence="9 10">
    <name type="scientific">Saguinus oedipus</name>
    <name type="common">Cotton-top tamarin</name>
    <name type="synonym">Oedipomidas oedipus</name>
    <dbReference type="NCBI Taxonomy" id="9490"/>
    <lineage>
        <taxon>Eukaryota</taxon>
        <taxon>Metazoa</taxon>
        <taxon>Chordata</taxon>
        <taxon>Craniata</taxon>
        <taxon>Vertebrata</taxon>
        <taxon>Euteleostomi</taxon>
        <taxon>Mammalia</taxon>
        <taxon>Eutheria</taxon>
        <taxon>Euarchontoglires</taxon>
        <taxon>Primates</taxon>
        <taxon>Haplorrhini</taxon>
        <taxon>Platyrrhini</taxon>
        <taxon>Cebidae</taxon>
        <taxon>Callitrichinae</taxon>
        <taxon>Saguinus</taxon>
    </lineage>
</organism>
<feature type="domain" description="Cadherin" evidence="8">
    <location>
        <begin position="21"/>
        <end position="123"/>
    </location>
</feature>
<feature type="domain" description="Cadherin" evidence="8">
    <location>
        <begin position="124"/>
        <end position="244"/>
    </location>
</feature>
<reference evidence="9 10" key="1">
    <citation type="submission" date="2023-05" db="EMBL/GenBank/DDBJ databases">
        <title>B98-5 Cell Line De Novo Hybrid Assembly: An Optical Mapping Approach.</title>
        <authorList>
            <person name="Kananen K."/>
            <person name="Auerbach J.A."/>
            <person name="Kautto E."/>
            <person name="Blachly J.S."/>
        </authorList>
    </citation>
    <scope>NUCLEOTIDE SEQUENCE [LARGE SCALE GENOMIC DNA]</scope>
    <source>
        <strain evidence="9">B95-8</strain>
        <tissue evidence="9">Cell line</tissue>
    </source>
</reference>
<keyword evidence="10" id="KW-1185">Reference proteome</keyword>
<keyword evidence="3 7" id="KW-0106">Calcium</keyword>
<dbReference type="EMBL" id="JASSZA010000016">
    <property type="protein sequence ID" value="KAK2091610.1"/>
    <property type="molecule type" value="Genomic_DNA"/>
</dbReference>
<keyword evidence="4" id="KW-0130">Cell adhesion</keyword>
<evidence type="ECO:0000256" key="2">
    <source>
        <dbReference type="ARBA" id="ARBA00022737"/>
    </source>
</evidence>
<dbReference type="InterPro" id="IPR015919">
    <property type="entry name" value="Cadherin-like_sf"/>
</dbReference>
<dbReference type="PANTHER" id="PTHR24027:SF438">
    <property type="entry name" value="CADHERIN 23"/>
    <property type="match status" value="1"/>
</dbReference>
<dbReference type="PROSITE" id="PS50268">
    <property type="entry name" value="CADHERIN_2"/>
    <property type="match status" value="2"/>
</dbReference>
<dbReference type="Pfam" id="PF00028">
    <property type="entry name" value="Cadherin"/>
    <property type="match status" value="1"/>
</dbReference>
<evidence type="ECO:0000313" key="9">
    <source>
        <dbReference type="EMBL" id="KAK2091610.1"/>
    </source>
</evidence>
<name>A0ABQ9U3G1_SAGOE</name>
<dbReference type="SMART" id="SM00112">
    <property type="entry name" value="CA"/>
    <property type="match status" value="2"/>
</dbReference>
<comment type="caution">
    <text evidence="9">The sequence shown here is derived from an EMBL/GenBank/DDBJ whole genome shotgun (WGS) entry which is preliminary data.</text>
</comment>
<evidence type="ECO:0000256" key="5">
    <source>
        <dbReference type="ARBA" id="ARBA00023136"/>
    </source>
</evidence>
<proteinExistence type="predicted"/>
<evidence type="ECO:0000313" key="10">
    <source>
        <dbReference type="Proteomes" id="UP001266305"/>
    </source>
</evidence>
<accession>A0ABQ9U3G1</accession>
<gene>
    <name evidence="9" type="ORF">P7K49_030894</name>
</gene>
<evidence type="ECO:0000256" key="4">
    <source>
        <dbReference type="ARBA" id="ARBA00022889"/>
    </source>
</evidence>
<protein>
    <recommendedName>
        <fullName evidence="8">Cadherin domain-containing protein</fullName>
    </recommendedName>
</protein>
<evidence type="ECO:0000256" key="1">
    <source>
        <dbReference type="ARBA" id="ARBA00004370"/>
    </source>
</evidence>
<keyword evidence="5" id="KW-0472">Membrane</keyword>
<evidence type="ECO:0000256" key="3">
    <source>
        <dbReference type="ARBA" id="ARBA00022837"/>
    </source>
</evidence>
<evidence type="ECO:0000259" key="8">
    <source>
        <dbReference type="PROSITE" id="PS50268"/>
    </source>
</evidence>
<keyword evidence="6" id="KW-0325">Glycoprotein</keyword>
<evidence type="ECO:0000256" key="7">
    <source>
        <dbReference type="PROSITE-ProRule" id="PRU00043"/>
    </source>
</evidence>
<dbReference type="PANTHER" id="PTHR24027">
    <property type="entry name" value="CADHERIN-23"/>
    <property type="match status" value="1"/>
</dbReference>
<dbReference type="Proteomes" id="UP001266305">
    <property type="component" value="Unassembled WGS sequence"/>
</dbReference>
<dbReference type="CDD" id="cd11304">
    <property type="entry name" value="Cadherin_repeat"/>
    <property type="match status" value="1"/>
</dbReference>
<dbReference type="Gene3D" id="2.60.40.60">
    <property type="entry name" value="Cadherins"/>
    <property type="match status" value="2"/>
</dbReference>
<sequence>MILLGKQRHVKVFKVVYLHDENEPYQMLLAAFYKIGRVIAIDEDHPPNCVTYKIASGDTQVIQRFWIHPVSGMIELTTQPDYESVKQYNLIVEAVDCDRFHPRTAMAMVTVDIENENDEAPICTPSQYKMFIFDNVVVGTNINGFTLNCHDRDSQDFEMRFEMVSGNENHHFGFDPTRGSNTPKLIVKNPFNFESRAEVQRQYHLIVHIIDDNLKYGKSTKPRTGTAVIDIYVRRANTPPHPTTSDGNQKENIVTGNRNKKLEVLTETIVYETVFDGEAIDPGLFMTSSVTEWRKNQCINKDLALDFHFQDKKPSIHALIKTASYRSHFLSIQRLIDTHRLRSTR</sequence>
<evidence type="ECO:0000256" key="6">
    <source>
        <dbReference type="ARBA" id="ARBA00023180"/>
    </source>
</evidence>
<dbReference type="InterPro" id="IPR002126">
    <property type="entry name" value="Cadherin-like_dom"/>
</dbReference>
<dbReference type="InterPro" id="IPR039808">
    <property type="entry name" value="Cadherin"/>
</dbReference>
<keyword evidence="2" id="KW-0677">Repeat</keyword>